<reference evidence="2" key="1">
    <citation type="journal article" date="2014" name="Arch. Virol.">
        <title>An NA-deficient 2009 pandemic H1N1 influenza virus mutant can efficiently replicate in cultured cells.</title>
        <authorList>
            <person name="Inoue E."/>
            <person name="Ieko M."/>
            <person name="Takahashi N."/>
            <person name="Osawa Y."/>
            <person name="Okazaki K."/>
        </authorList>
    </citation>
    <scope>NUCLEOTIDE SEQUENCE</scope>
    <source>
        <strain evidence="2">A/Hokkaido/T64LP4/2009</strain>
    </source>
</reference>
<keyword evidence="1" id="KW-1133">Transmembrane helix</keyword>
<evidence type="ECO:0000256" key="1">
    <source>
        <dbReference type="SAM" id="Phobius"/>
    </source>
</evidence>
<dbReference type="EMBL" id="AB847956">
    <property type="protein sequence ID" value="BAO04166.1"/>
    <property type="molecule type" value="Viral_cRNA"/>
</dbReference>
<keyword evidence="1" id="KW-0472">Membrane</keyword>
<organism evidence="2">
    <name type="scientific">Influenza A virus</name>
    <name type="common">A/Hokkaido/T64LP4/2009(H1N1)</name>
    <dbReference type="NCBI Taxonomy" id="1391656"/>
    <lineage>
        <taxon>Viruses</taxon>
        <taxon>Riboviria</taxon>
        <taxon>Orthornavirae</taxon>
        <taxon>Negarnaviricota</taxon>
        <taxon>Polyploviricotina</taxon>
        <taxon>Insthoviricetes</taxon>
        <taxon>Articulavirales</taxon>
        <taxon>Orthomyxoviridae</taxon>
        <taxon>Alphainfluenzavirus</taxon>
        <taxon>Alphainfluenzavirus influenzae</taxon>
        <taxon>Influenza A virus</taxon>
    </lineage>
</organism>
<sequence>MNPNQKIITIGSVCMTIGMANLILQIGNIISIWISHSIQLGNQNQIETCNQSVITLS</sequence>
<proteinExistence type="predicted"/>
<keyword evidence="1" id="KW-0812">Transmembrane</keyword>
<feature type="transmembrane region" description="Helical" evidence="1">
    <location>
        <begin position="7"/>
        <end position="34"/>
    </location>
</feature>
<protein>
    <submittedName>
        <fullName evidence="2">Incomplete neuraminidase</fullName>
    </submittedName>
</protein>
<evidence type="ECO:0000313" key="2">
    <source>
        <dbReference type="EMBL" id="BAO04166.1"/>
    </source>
</evidence>
<name>U6C7C0_9INFA</name>
<gene>
    <name evidence="2" type="primary">NA</name>
</gene>
<accession>U6C7C0</accession>